<dbReference type="GO" id="GO:0004180">
    <property type="term" value="F:carboxypeptidase activity"/>
    <property type="evidence" value="ECO:0007669"/>
    <property type="project" value="UniProtKB-KW"/>
</dbReference>
<keyword evidence="3" id="KW-1185">Reference proteome</keyword>
<keyword evidence="1" id="KW-0732">Signal</keyword>
<comment type="caution">
    <text evidence="2">The sequence shown here is derived from an EMBL/GenBank/DDBJ whole genome shotgun (WGS) entry which is preliminary data.</text>
</comment>
<accession>A0A7V8SXT6</accession>
<evidence type="ECO:0000313" key="2">
    <source>
        <dbReference type="EMBL" id="MBA0086236.1"/>
    </source>
</evidence>
<name>A0A7V8SXT6_9BACT</name>
<gene>
    <name evidence="2" type="ORF">HRJ53_14715</name>
</gene>
<dbReference type="Proteomes" id="UP000567293">
    <property type="component" value="Unassembled WGS sequence"/>
</dbReference>
<dbReference type="GO" id="GO:0030246">
    <property type="term" value="F:carbohydrate binding"/>
    <property type="evidence" value="ECO:0007669"/>
    <property type="project" value="InterPro"/>
</dbReference>
<evidence type="ECO:0000313" key="3">
    <source>
        <dbReference type="Proteomes" id="UP000567293"/>
    </source>
</evidence>
<protein>
    <submittedName>
        <fullName evidence="2">Carboxypeptidase regulatory-like domain-containing protein</fullName>
    </submittedName>
</protein>
<sequence>MMRFVSFAAVPFRPCGFPQLTRFLALALLAFATAGPALSQSDRGAIAGTVLDSSGAAVSGATVTATDTATNTVYNATTGPTGGYRLYDLRVSLYKVSVAAPGFKTEEKT</sequence>
<evidence type="ECO:0000256" key="1">
    <source>
        <dbReference type="SAM" id="SignalP"/>
    </source>
</evidence>
<feature type="signal peptide" evidence="1">
    <location>
        <begin position="1"/>
        <end position="39"/>
    </location>
</feature>
<reference evidence="2" key="1">
    <citation type="submission" date="2020-06" db="EMBL/GenBank/DDBJ databases">
        <title>Legume-microbial interactions unlock mineral nutrients during tropical forest succession.</title>
        <authorList>
            <person name="Epihov D.Z."/>
        </authorList>
    </citation>
    <scope>NUCLEOTIDE SEQUENCE [LARGE SCALE GENOMIC DNA]</scope>
    <source>
        <strain evidence="2">Pan2503</strain>
    </source>
</reference>
<organism evidence="2 3">
    <name type="scientific">Candidatus Acidiferrum panamense</name>
    <dbReference type="NCBI Taxonomy" id="2741543"/>
    <lineage>
        <taxon>Bacteria</taxon>
        <taxon>Pseudomonadati</taxon>
        <taxon>Acidobacteriota</taxon>
        <taxon>Terriglobia</taxon>
        <taxon>Candidatus Acidiferrales</taxon>
        <taxon>Candidatus Acidiferrum</taxon>
    </lineage>
</organism>
<dbReference type="EMBL" id="JACDQQ010001411">
    <property type="protein sequence ID" value="MBA0086236.1"/>
    <property type="molecule type" value="Genomic_DNA"/>
</dbReference>
<feature type="non-terminal residue" evidence="2">
    <location>
        <position position="109"/>
    </location>
</feature>
<dbReference type="SUPFAM" id="SSF49452">
    <property type="entry name" value="Starch-binding domain-like"/>
    <property type="match status" value="1"/>
</dbReference>
<dbReference type="Pfam" id="PF13620">
    <property type="entry name" value="CarboxypepD_reg"/>
    <property type="match status" value="1"/>
</dbReference>
<proteinExistence type="predicted"/>
<dbReference type="InterPro" id="IPR013784">
    <property type="entry name" value="Carb-bd-like_fold"/>
</dbReference>
<feature type="chain" id="PRO_5030843436" evidence="1">
    <location>
        <begin position="40"/>
        <end position="109"/>
    </location>
</feature>
<dbReference type="Gene3D" id="2.60.40.1120">
    <property type="entry name" value="Carboxypeptidase-like, regulatory domain"/>
    <property type="match status" value="1"/>
</dbReference>
<dbReference type="AlphaFoldDB" id="A0A7V8SXT6"/>